<organism evidence="1 2">
    <name type="scientific">Zingiber officinale</name>
    <name type="common">Ginger</name>
    <name type="synonym">Amomum zingiber</name>
    <dbReference type="NCBI Taxonomy" id="94328"/>
    <lineage>
        <taxon>Eukaryota</taxon>
        <taxon>Viridiplantae</taxon>
        <taxon>Streptophyta</taxon>
        <taxon>Embryophyta</taxon>
        <taxon>Tracheophyta</taxon>
        <taxon>Spermatophyta</taxon>
        <taxon>Magnoliopsida</taxon>
        <taxon>Liliopsida</taxon>
        <taxon>Zingiberales</taxon>
        <taxon>Zingiberaceae</taxon>
        <taxon>Zingiber</taxon>
    </lineage>
</organism>
<reference evidence="1 2" key="1">
    <citation type="submission" date="2020-08" db="EMBL/GenBank/DDBJ databases">
        <title>Plant Genome Project.</title>
        <authorList>
            <person name="Zhang R.-G."/>
        </authorList>
    </citation>
    <scope>NUCLEOTIDE SEQUENCE [LARGE SCALE GENOMIC DNA]</scope>
    <source>
        <tissue evidence="1">Rhizome</tissue>
    </source>
</reference>
<keyword evidence="2" id="KW-1185">Reference proteome</keyword>
<dbReference type="Proteomes" id="UP000734854">
    <property type="component" value="Unassembled WGS sequence"/>
</dbReference>
<dbReference type="EMBL" id="JACMSC010000001">
    <property type="protein sequence ID" value="KAG6537535.1"/>
    <property type="molecule type" value="Genomic_DNA"/>
</dbReference>
<protein>
    <submittedName>
        <fullName evidence="1">Uncharacterized protein</fullName>
    </submittedName>
</protein>
<gene>
    <name evidence="1" type="ORF">ZIOFF_002629</name>
</gene>
<comment type="caution">
    <text evidence="1">The sequence shown here is derived from an EMBL/GenBank/DDBJ whole genome shotgun (WGS) entry which is preliminary data.</text>
</comment>
<proteinExistence type="predicted"/>
<name>A0A8J5IBV4_ZINOF</name>
<accession>A0A8J5IBV4</accession>
<evidence type="ECO:0000313" key="1">
    <source>
        <dbReference type="EMBL" id="KAG6537535.1"/>
    </source>
</evidence>
<dbReference type="AlphaFoldDB" id="A0A8J5IBV4"/>
<evidence type="ECO:0000313" key="2">
    <source>
        <dbReference type="Proteomes" id="UP000734854"/>
    </source>
</evidence>
<sequence>MLKGMTKKIASRIQAKTKNCLRPCSPGANPRKMIQFIIILRNIESNIYIFYLKFCL</sequence>